<accession>A0A9Q9CPB4</accession>
<dbReference type="Proteomes" id="UP001058016">
    <property type="component" value="Chromosome"/>
</dbReference>
<dbReference type="GO" id="GO:0006629">
    <property type="term" value="P:lipid metabolic process"/>
    <property type="evidence" value="ECO:0007669"/>
    <property type="project" value="InterPro"/>
</dbReference>
<gene>
    <name evidence="2" type="ORF">J0J69_05710</name>
    <name evidence="3" type="ORF">J0J70_11685</name>
</gene>
<evidence type="ECO:0000313" key="2">
    <source>
        <dbReference type="EMBL" id="UUF06992.1"/>
    </source>
</evidence>
<dbReference type="InterPro" id="IPR007686">
    <property type="entry name" value="YutG/PgpA"/>
</dbReference>
<sequence length="162" mass="18057">MDQKALEELVIKKINERGVTLEQIAELTYFLQSNYYEGLTLEVCLHNVKAVLKKREVQNAVLTGIRLDELAEMNLLGEPLQEMVDHDYSLYGIDEVLAFSILNVYGSIGFTNYGYIDKLKPGILGEVDKKGKAEGCCQTFMDDLVGAIAAAAASRIAHRREV</sequence>
<dbReference type="SUPFAM" id="SSF101307">
    <property type="entry name" value="YutG-like"/>
    <property type="match status" value="1"/>
</dbReference>
<evidence type="ECO:0000313" key="3">
    <source>
        <dbReference type="EMBL" id="UUF08222.1"/>
    </source>
</evidence>
<evidence type="ECO:0000313" key="5">
    <source>
        <dbReference type="Proteomes" id="UP001058072"/>
    </source>
</evidence>
<organism evidence="3 5">
    <name type="scientific">Turicibacter bilis</name>
    <dbReference type="NCBI Taxonomy" id="2735723"/>
    <lineage>
        <taxon>Bacteria</taxon>
        <taxon>Bacillati</taxon>
        <taxon>Bacillota</taxon>
        <taxon>Erysipelotrichia</taxon>
        <taxon>Erysipelotrichales</taxon>
        <taxon>Turicibacteraceae</taxon>
        <taxon>Turicibacter</taxon>
    </lineage>
</organism>
<protein>
    <submittedName>
        <fullName evidence="3">Phosphatidylglycerophosphatase A</fullName>
    </submittedName>
</protein>
<dbReference type="GO" id="GO:0008962">
    <property type="term" value="F:phosphatidylglycerophosphatase activity"/>
    <property type="evidence" value="ECO:0007669"/>
    <property type="project" value="InterPro"/>
</dbReference>
<dbReference type="EMBL" id="CP071249">
    <property type="protein sequence ID" value="UUF06992.1"/>
    <property type="molecule type" value="Genomic_DNA"/>
</dbReference>
<dbReference type="EMBL" id="CP071250">
    <property type="protein sequence ID" value="UUF08222.1"/>
    <property type="molecule type" value="Genomic_DNA"/>
</dbReference>
<dbReference type="AlphaFoldDB" id="A0A9Q9CPB4"/>
<dbReference type="Pfam" id="PF04608">
    <property type="entry name" value="PgpA"/>
    <property type="match status" value="1"/>
</dbReference>
<evidence type="ECO:0000313" key="4">
    <source>
        <dbReference type="Proteomes" id="UP001058016"/>
    </source>
</evidence>
<feature type="domain" description="YutG/PgpA" evidence="1">
    <location>
        <begin position="33"/>
        <end position="158"/>
    </location>
</feature>
<dbReference type="InterPro" id="IPR036681">
    <property type="entry name" value="PgpA-like_sf"/>
</dbReference>
<reference evidence="3 4" key="1">
    <citation type="submission" date="2021-03" db="EMBL/GenBank/DDBJ databases">
        <title>Comparative Genomics and Metabolomics in the genus Turicibacter.</title>
        <authorList>
            <person name="Maki J."/>
            <person name="Looft T."/>
        </authorList>
    </citation>
    <scope>NUCLEOTIDE SEQUENCE</scope>
    <source>
        <strain evidence="3">ISU324</strain>
        <strain evidence="2 4">MMM721</strain>
    </source>
</reference>
<name>A0A9Q9CPB4_9FIRM</name>
<keyword evidence="4" id="KW-1185">Reference proteome</keyword>
<dbReference type="RefSeq" id="WP_212724700.1">
    <property type="nucleotide sequence ID" value="NZ_CP071249.1"/>
</dbReference>
<dbReference type="Gene3D" id="1.10.3760.10">
    <property type="entry name" value="PgpA-like"/>
    <property type="match status" value="1"/>
</dbReference>
<proteinExistence type="predicted"/>
<dbReference type="PIRSF" id="PIRSF019587">
    <property type="entry name" value="PGPase"/>
    <property type="match status" value="1"/>
</dbReference>
<dbReference type="InterPro" id="IPR026038">
    <property type="entry name" value="Put_PGPase"/>
</dbReference>
<evidence type="ECO:0000259" key="1">
    <source>
        <dbReference type="Pfam" id="PF04608"/>
    </source>
</evidence>
<dbReference type="Proteomes" id="UP001058072">
    <property type="component" value="Chromosome"/>
</dbReference>
<dbReference type="CDD" id="cd06971">
    <property type="entry name" value="PgpA"/>
    <property type="match status" value="1"/>
</dbReference>